<keyword evidence="2 3" id="KW-0371">Homeobox</keyword>
<feature type="region of interest" description="Disordered" evidence="4">
    <location>
        <begin position="236"/>
        <end position="281"/>
    </location>
</feature>
<dbReference type="Proteomes" id="UP000188354">
    <property type="component" value="Chromosome LG09"/>
</dbReference>
<feature type="compositionally biased region" description="Basic and acidic residues" evidence="4">
    <location>
        <begin position="84"/>
        <end position="96"/>
    </location>
</feature>
<proteinExistence type="predicted"/>
<feature type="DNA-binding region" description="Homeobox" evidence="2">
    <location>
        <begin position="25"/>
        <end position="84"/>
    </location>
</feature>
<keyword evidence="2 3" id="KW-0539">Nucleus</keyword>
<evidence type="ECO:0000259" key="5">
    <source>
        <dbReference type="PROSITE" id="PS50071"/>
    </source>
</evidence>
<dbReference type="Gene3D" id="1.10.10.60">
    <property type="entry name" value="Homeodomain-like"/>
    <property type="match status" value="1"/>
</dbReference>
<evidence type="ECO:0000313" key="6">
    <source>
        <dbReference type="EMBL" id="OIW04189.1"/>
    </source>
</evidence>
<feature type="region of interest" description="Disordered" evidence="4">
    <location>
        <begin position="84"/>
        <end position="116"/>
    </location>
</feature>
<feature type="region of interest" description="Disordered" evidence="4">
    <location>
        <begin position="158"/>
        <end position="180"/>
    </location>
</feature>
<feature type="compositionally biased region" description="Polar residues" evidence="4">
    <location>
        <begin position="510"/>
        <end position="519"/>
    </location>
</feature>
<feature type="compositionally biased region" description="Basic and acidic residues" evidence="4">
    <location>
        <begin position="441"/>
        <end position="455"/>
    </location>
</feature>
<reference evidence="6 7" key="1">
    <citation type="journal article" date="2017" name="Plant Biotechnol. J.">
        <title>A comprehensive draft genome sequence for lupin (Lupinus angustifolius), an emerging health food: insights into plant-microbe interactions and legume evolution.</title>
        <authorList>
            <person name="Hane J.K."/>
            <person name="Ming Y."/>
            <person name="Kamphuis L.G."/>
            <person name="Nelson M.N."/>
            <person name="Garg G."/>
            <person name="Atkins C.A."/>
            <person name="Bayer P.E."/>
            <person name="Bravo A."/>
            <person name="Bringans S."/>
            <person name="Cannon S."/>
            <person name="Edwards D."/>
            <person name="Foley R."/>
            <person name="Gao L.L."/>
            <person name="Harrison M.J."/>
            <person name="Huang W."/>
            <person name="Hurgobin B."/>
            <person name="Li S."/>
            <person name="Liu C.W."/>
            <person name="McGrath A."/>
            <person name="Morahan G."/>
            <person name="Murray J."/>
            <person name="Weller J."/>
            <person name="Jian J."/>
            <person name="Singh K.B."/>
        </authorList>
    </citation>
    <scope>NUCLEOTIDE SEQUENCE [LARGE SCALE GENOMIC DNA]</scope>
    <source>
        <strain evidence="7">cv. Tanjil</strain>
        <tissue evidence="6">Whole plant</tissue>
    </source>
</reference>
<dbReference type="GO" id="GO:0003677">
    <property type="term" value="F:DNA binding"/>
    <property type="evidence" value="ECO:0007669"/>
    <property type="project" value="UniProtKB-UniRule"/>
</dbReference>
<comment type="subcellular location">
    <subcellularLocation>
        <location evidence="1 2 3">Nucleus</location>
    </subcellularLocation>
</comment>
<dbReference type="Pfam" id="PF00046">
    <property type="entry name" value="Homeodomain"/>
    <property type="match status" value="1"/>
</dbReference>
<organism evidence="6 7">
    <name type="scientific">Lupinus angustifolius</name>
    <name type="common">Narrow-leaved blue lupine</name>
    <dbReference type="NCBI Taxonomy" id="3871"/>
    <lineage>
        <taxon>Eukaryota</taxon>
        <taxon>Viridiplantae</taxon>
        <taxon>Streptophyta</taxon>
        <taxon>Embryophyta</taxon>
        <taxon>Tracheophyta</taxon>
        <taxon>Spermatophyta</taxon>
        <taxon>Magnoliopsida</taxon>
        <taxon>eudicotyledons</taxon>
        <taxon>Gunneridae</taxon>
        <taxon>Pentapetalae</taxon>
        <taxon>rosids</taxon>
        <taxon>fabids</taxon>
        <taxon>Fabales</taxon>
        <taxon>Fabaceae</taxon>
        <taxon>Papilionoideae</taxon>
        <taxon>50 kb inversion clade</taxon>
        <taxon>genistoids sensu lato</taxon>
        <taxon>core genistoids</taxon>
        <taxon>Genisteae</taxon>
        <taxon>Lupinus</taxon>
    </lineage>
</organism>
<keyword evidence="2 3" id="KW-0238">DNA-binding</keyword>
<evidence type="ECO:0000313" key="7">
    <source>
        <dbReference type="Proteomes" id="UP000188354"/>
    </source>
</evidence>
<dbReference type="InterPro" id="IPR001356">
    <property type="entry name" value="HD"/>
</dbReference>
<gene>
    <name evidence="6" type="ORF">TanjilG_00749</name>
</gene>
<accession>A0A4P1R7C5</accession>
<dbReference type="InterPro" id="IPR009057">
    <property type="entry name" value="Homeodomain-like_sf"/>
</dbReference>
<dbReference type="EMBL" id="CM007369">
    <property type="protein sequence ID" value="OIW04189.1"/>
    <property type="molecule type" value="Genomic_DNA"/>
</dbReference>
<evidence type="ECO:0000256" key="1">
    <source>
        <dbReference type="ARBA" id="ARBA00004123"/>
    </source>
</evidence>
<dbReference type="Gramene" id="OIW04189">
    <property type="protein sequence ID" value="OIW04189"/>
    <property type="gene ID" value="TanjilG_00749"/>
</dbReference>
<evidence type="ECO:0000256" key="3">
    <source>
        <dbReference type="RuleBase" id="RU000682"/>
    </source>
</evidence>
<evidence type="ECO:0000256" key="4">
    <source>
        <dbReference type="SAM" id="MobiDB-lite"/>
    </source>
</evidence>
<dbReference type="SUPFAM" id="SSF46689">
    <property type="entry name" value="Homeodomain-like"/>
    <property type="match status" value="1"/>
</dbReference>
<feature type="region of interest" description="Disordered" evidence="4">
    <location>
        <begin position="441"/>
        <end position="470"/>
    </location>
</feature>
<dbReference type="STRING" id="3871.A0A4P1R7C5"/>
<dbReference type="PROSITE" id="PS50071">
    <property type="entry name" value="HOMEOBOX_2"/>
    <property type="match status" value="1"/>
</dbReference>
<feature type="compositionally biased region" description="Polar residues" evidence="4">
    <location>
        <begin position="269"/>
        <end position="281"/>
    </location>
</feature>
<sequence length="532" mass="59843">MHLLVCWCLESSELQSEENKVSMEKNKKRKLKTPSQVAGLEKFYHEHKYPTEEMKSELAKELGLTEKQVCGWFRHRRLKDKRMLKDESVANGRQDRSSGVIQDHGSGLGQDSCGSSKHGDYKYLDPKEVESQVLHNNGFSAADLAYGHRNHYTENVRGMEDTSSESSSYLQDRLFPQGQDPYDMESSRYLTPNRALPPLNPKSAINTRHKASGYLKVKREIENAAVTALKKQLARNYREDGPLPGVEFDPPPPGAFEGQNSDPVREPYSVSNPALPNSSDISPLKRQFSLGSRYDWYNTKFSSQDSHMEVDFSSLHGGACIQDKQDKKARKSIKKRQTFYSNNHFPGRNSSMDLYEDNNGEASAYNSTKNHRIGTMHGVEGMGSDTTSIHADHYEEDLAVNQTDLLQHGYDNLNLKNVQSSGYAKSKASNSVRNPQISVDTEERGHPTRTAKEGMFKGGRKPKKQHCDADGAKMLSKEIEDAKQTKIDPFQQYHVKQAPVAEIDQRKIQRSATPIPSSFSEDETADASSSLD</sequence>
<feature type="domain" description="Homeobox" evidence="5">
    <location>
        <begin position="23"/>
        <end position="83"/>
    </location>
</feature>
<evidence type="ECO:0000256" key="2">
    <source>
        <dbReference type="PROSITE-ProRule" id="PRU00108"/>
    </source>
</evidence>
<keyword evidence="7" id="KW-1185">Reference proteome</keyword>
<protein>
    <recommendedName>
        <fullName evidence="5">Homeobox domain-containing protein</fullName>
    </recommendedName>
</protein>
<dbReference type="GO" id="GO:0005634">
    <property type="term" value="C:nucleus"/>
    <property type="evidence" value="ECO:0007669"/>
    <property type="project" value="UniProtKB-SubCell"/>
</dbReference>
<dbReference type="PANTHER" id="PTHR47713">
    <property type="entry name" value="HOMEODOMAIN-LIKE SUPERFAMILY PROTEIN"/>
    <property type="match status" value="1"/>
</dbReference>
<feature type="region of interest" description="Disordered" evidence="4">
    <location>
        <begin position="504"/>
        <end position="532"/>
    </location>
</feature>
<dbReference type="SMART" id="SM00389">
    <property type="entry name" value="HOX"/>
    <property type="match status" value="1"/>
</dbReference>
<name>A0A4P1R7C5_LUPAN</name>
<dbReference type="PANTHER" id="PTHR47713:SF2">
    <property type="entry name" value="HOMEODOMAIN-LIKE SUPERFAMILY PROTEIN"/>
    <property type="match status" value="1"/>
</dbReference>
<dbReference type="AlphaFoldDB" id="A0A4P1R7C5"/>
<dbReference type="CDD" id="cd00086">
    <property type="entry name" value="homeodomain"/>
    <property type="match status" value="1"/>
</dbReference>